<feature type="region of interest" description="Disordered" evidence="2">
    <location>
        <begin position="1614"/>
        <end position="1635"/>
    </location>
</feature>
<feature type="region of interest" description="Disordered" evidence="2">
    <location>
        <begin position="267"/>
        <end position="366"/>
    </location>
</feature>
<feature type="compositionally biased region" description="Low complexity" evidence="2">
    <location>
        <begin position="152"/>
        <end position="174"/>
    </location>
</feature>
<gene>
    <name evidence="3" type="ORF">NSCI0253_LOCUS28157</name>
</gene>
<evidence type="ECO:0000256" key="1">
    <source>
        <dbReference type="SAM" id="Coils"/>
    </source>
</evidence>
<feature type="compositionally biased region" description="Basic and acidic residues" evidence="2">
    <location>
        <begin position="908"/>
        <end position="918"/>
    </location>
</feature>
<protein>
    <submittedName>
        <fullName evidence="3">Uncharacterized protein</fullName>
    </submittedName>
</protein>
<name>A0A7S1AH42_NOCSC</name>
<feature type="compositionally biased region" description="Basic and acidic residues" evidence="2">
    <location>
        <begin position="129"/>
        <end position="145"/>
    </location>
</feature>
<keyword evidence="1" id="KW-0175">Coiled coil</keyword>
<proteinExistence type="predicted"/>
<evidence type="ECO:0000313" key="3">
    <source>
        <dbReference type="EMBL" id="CAD8853806.1"/>
    </source>
</evidence>
<sequence>MPTVVNGLPSEFVAASRRSTATRMRSSVRLPDAPMLHKSTLAFDPEVEVFAIPAEPGSDSSVPLNSFDVSGETGAARLDVAEHRIADLVDAQAHSNEQLQNLVVHLSEKLEDLQTRSDDCSSFSSSSESDEHLTTRGIRRTDTEKFSMGGDSSNSSRRPSSQSSRRPSTRASASSKRKSLADWFMEQRVICDMGTPRAGGRCSVSVFNERKSFMGWFLTNNEEIAFPSSNDLEVSPREEAVSETSDINDIGEVSGEVLNLHLLTAPAGSSQEAVRRSPKQTSPRSDVAEISRASIGLPGPLPQEAVRRSLKTTSPRSDVAEISPACLEGLPGPLPQDEAVRHEAEPRDADISGDSDGSSEPECMEKVKAEARQSAKRLESAVKGLQSLRQAPMQRAIASQLEVTAVAKSLDSFRNAVEARLRSQDQRLDSLLSTVKRGEDAVAVESSDYEVNTATFAAHKEIGANLGDDARALRFEQNEEGINDLRGQMKEMEEGMAGLTKSLTCRLREAEETIAALRDIKPPDTSPVEDPKLQELLPKLEQAVAEHDRILRSFDVKIQSLLDPVRRRLTGAEESVKSLFVSMTDNADENRENIQALQTCVEKSAQATEAIINSLQISRGDGTSGMAASVKALESALEDSMEATERTERGLKNVEVFITGITGAVEGDELKKQLLQETADRIRVLLTAPASSIPEKWMQDHTQDIGGFRTSLAELVVDVEGLKTIAEHRHLEVQDSITALRLEVERTNTAPDGAMESYRDLEMSGESRRASRVGGVPADEMSTRQKMKAVEHGLSTLKDTLNQRLKSGEDSMKSWKTKVDFGMSAISQGMRETTRKFEEAELQQKQHLESRESFESTTQSRFQLVEESITKLTQAMEREEGRRVAARKELPEQIQVERRTSTSQFEVPKAEEESKAESVEDEEELLERIQDVEEALIALSNLGPRISEVERSMEKSRVTTTQEHMHHVETIDERFADIDDRLQAVKRLTEFGMSTSNKRLEETLKKFRELGAQFQDLSDNGADPDSIEERFIAAETAFSALKSETAKHFSELDHAIVEIKKSSSNKSVAPVKDMRPVVPKLQIPLAETTANTSHTKAEWDAVVPEGVTLPIRELDVADDASGERLQTADERLVPLQAGADTSAAEMGDMRQSLQDLTLHGETLAHQLKEAEDAITFLKQAIQAGPRRAREASPRTALKPSEDEIRIKTLLEEAEASIGKLERLRVSPAPRKLHKVPEDEATRSIGMAQSDIDNVGLGGLMSTVGSTGCVVDPAETVEVLTSDVSQDVTAENSASFSGFSDSTAAGSVLEPGLANRLTCVERQIQALSGLVNKERERSQGLAGSLEAISEELDRWRSHQYANAGKSADDMKTSPLSETLPREVGKCCDFAVRQTVQQTVQQLCQELAHIDSSVNRLVQEAGGDGTPGNVGERMSRTVSTTLETVTKIISDHHHDVQTCIDEWASKLPKTEDPTVAPKVFLRRPPSVPISGTASSVIIGSAACSPRSVSGTCSQGCSVSTAPGTLLGSCRIRVTTRTASVHQDGARRHRSPTAVKRTARSLGPPASQQVVVSGPGNDCADRLGSAVWSTCPACKEKGVLLTGAPRAVPVTRQISRSISRSVSPGPRRAVSTRPTPPLEALPTVTFHSFPHPSGHVGGAVADGADLVPEPVQLPPCELVTLQSVSVLERMQAFEKTPRLRSGRVAIPPLR</sequence>
<feature type="region of interest" description="Disordered" evidence="2">
    <location>
        <begin position="762"/>
        <end position="784"/>
    </location>
</feature>
<feature type="compositionally biased region" description="Low complexity" evidence="2">
    <location>
        <begin position="1614"/>
        <end position="1625"/>
    </location>
</feature>
<feature type="region of interest" description="Disordered" evidence="2">
    <location>
        <begin position="894"/>
        <end position="921"/>
    </location>
</feature>
<dbReference type="EMBL" id="HBFQ01039715">
    <property type="protein sequence ID" value="CAD8853806.1"/>
    <property type="molecule type" value="Transcribed_RNA"/>
</dbReference>
<feature type="region of interest" description="Disordered" evidence="2">
    <location>
        <begin position="1536"/>
        <end position="1570"/>
    </location>
</feature>
<feature type="region of interest" description="Disordered" evidence="2">
    <location>
        <begin position="117"/>
        <end position="177"/>
    </location>
</feature>
<reference evidence="3" key="1">
    <citation type="submission" date="2021-01" db="EMBL/GenBank/DDBJ databases">
        <authorList>
            <person name="Corre E."/>
            <person name="Pelletier E."/>
            <person name="Niang G."/>
            <person name="Scheremetjew M."/>
            <person name="Finn R."/>
            <person name="Kale V."/>
            <person name="Holt S."/>
            <person name="Cochrane G."/>
            <person name="Meng A."/>
            <person name="Brown T."/>
            <person name="Cohen L."/>
        </authorList>
    </citation>
    <scope>NUCLEOTIDE SEQUENCE</scope>
</reference>
<feature type="compositionally biased region" description="Basic and acidic residues" evidence="2">
    <location>
        <begin position="338"/>
        <end position="350"/>
    </location>
</feature>
<feature type="coiled-coil region" evidence="1">
    <location>
        <begin position="482"/>
        <end position="520"/>
    </location>
</feature>
<accession>A0A7S1AH42</accession>
<evidence type="ECO:0000256" key="2">
    <source>
        <dbReference type="SAM" id="MobiDB-lite"/>
    </source>
</evidence>
<organism evidence="3">
    <name type="scientific">Noctiluca scintillans</name>
    <name type="common">Sea sparkle</name>
    <name type="synonym">Red tide dinoflagellate</name>
    <dbReference type="NCBI Taxonomy" id="2966"/>
    <lineage>
        <taxon>Eukaryota</taxon>
        <taxon>Sar</taxon>
        <taxon>Alveolata</taxon>
        <taxon>Dinophyceae</taxon>
        <taxon>Noctilucales</taxon>
        <taxon>Noctilucaceae</taxon>
        <taxon>Noctiluca</taxon>
    </lineage>
</organism>